<dbReference type="Gene3D" id="3.90.1200.10">
    <property type="match status" value="1"/>
</dbReference>
<dbReference type="EMBL" id="CP025493">
    <property type="protein sequence ID" value="AUH74274.1"/>
    <property type="molecule type" value="Genomic_DNA"/>
</dbReference>
<keyword evidence="2" id="KW-1185">Reference proteome</keyword>
<sequence length="321" mass="37876">MQVRAFNSVAVDKINNIFTKSSNNIEKLKSEILYYLFLPKELRSFFPKLVNYQKDYSTYKLQYIPYKSLEELILNQEISFAECKNILGDLIRLMDKFHKIKPSKMDITSVDVANFYIKKTKERIYDLGKINDFKNILSKSYLTINGIKYKNFSLIENSFSQLIQQHTAKHHSISIIHGDFCFSNILYSPTKQTIKLIDPRGSFIHEGIYGHNLYDYAKLLHCVHSRYDFIVNDLFTLNECDSECFYFEIPTSLLLDQLEEFYKEILIEKNITLEFLYLIEASLFLSMASLHYENIQRQKILYLIGIIILNQVIEGHYAHMH</sequence>
<dbReference type="SUPFAM" id="SSF56112">
    <property type="entry name" value="Protein kinase-like (PK-like)"/>
    <property type="match status" value="1"/>
</dbReference>
<protein>
    <submittedName>
        <fullName evidence="1">Uncharacterized protein</fullName>
    </submittedName>
</protein>
<accession>A0A2H5FRV0</accession>
<name>A0A2H5FRV0_9GAMM</name>
<geneLocation type="plasmid" evidence="2">
    <name>pLA01-117_113k</name>
</geneLocation>
<proteinExistence type="predicted"/>
<evidence type="ECO:0000313" key="2">
    <source>
        <dbReference type="Proteomes" id="UP000234343"/>
    </source>
</evidence>
<keyword evidence="1" id="KW-0614">Plasmid</keyword>
<dbReference type="RefSeq" id="WP_101901961.1">
    <property type="nucleotide sequence ID" value="NZ_CP025493.2"/>
</dbReference>
<dbReference type="Proteomes" id="UP000234343">
    <property type="component" value="Plasmid pLA01-117_113k"/>
</dbReference>
<evidence type="ECO:0000313" key="1">
    <source>
        <dbReference type="EMBL" id="AUH74274.1"/>
    </source>
</evidence>
<dbReference type="KEGG" id="lsh:CAB17_20275"/>
<organism evidence="1 2">
    <name type="scientific">Legionella sainthelensi</name>
    <dbReference type="NCBI Taxonomy" id="28087"/>
    <lineage>
        <taxon>Bacteria</taxon>
        <taxon>Pseudomonadati</taxon>
        <taxon>Pseudomonadota</taxon>
        <taxon>Gammaproteobacteria</taxon>
        <taxon>Legionellales</taxon>
        <taxon>Legionellaceae</taxon>
        <taxon>Legionella</taxon>
    </lineage>
</organism>
<gene>
    <name evidence="1" type="ORF">CAB17_20275</name>
</gene>
<dbReference type="InterPro" id="IPR011009">
    <property type="entry name" value="Kinase-like_dom_sf"/>
</dbReference>
<dbReference type="AlphaFoldDB" id="A0A2H5FRV0"/>
<reference evidence="1 2" key="1">
    <citation type="submission" date="2017-12" db="EMBL/GenBank/DDBJ databases">
        <title>Legionella sainthelensi LA01-117, whole genome sequence of a clinical isolate from New Zealand.</title>
        <authorList>
            <person name="Cree S.L."/>
            <person name="Slow S."/>
            <person name="Kennedy M.A."/>
            <person name="Murdoch D.R."/>
            <person name="Biggs P.J."/>
            <person name="Anderson T."/>
        </authorList>
    </citation>
    <scope>NUCLEOTIDE SEQUENCE [LARGE SCALE GENOMIC DNA]</scope>
    <source>
        <strain evidence="1 2">LA01-117</strain>
        <plasmid evidence="2">pLA01-117_113k</plasmid>
    </source>
</reference>